<protein>
    <recommendedName>
        <fullName evidence="1">SnoaL-like domain-containing protein</fullName>
    </recommendedName>
</protein>
<keyword evidence="3" id="KW-1185">Reference proteome</keyword>
<name>A0A3M9NQK0_9BACT</name>
<dbReference type="InterPro" id="IPR037401">
    <property type="entry name" value="SnoaL-like"/>
</dbReference>
<dbReference type="Pfam" id="PF12680">
    <property type="entry name" value="SnoaL_2"/>
    <property type="match status" value="1"/>
</dbReference>
<sequence length="132" mass="14874">MPNKNQQIVQQMYHDFATGNIPAVLSAFDKNVVWNRAGAPFIPFSGTFTGIDQVMKMFSIQDENLKMKSFVPQTFCTNEDTVAVIGHDEADVKPTSKSYAADWVQVFTLKDEKIISVQVFMDTKKIADAFEK</sequence>
<evidence type="ECO:0000313" key="3">
    <source>
        <dbReference type="Proteomes" id="UP000267223"/>
    </source>
</evidence>
<evidence type="ECO:0000313" key="2">
    <source>
        <dbReference type="EMBL" id="RNI39755.1"/>
    </source>
</evidence>
<dbReference type="PANTHER" id="PTHR41252:SF1">
    <property type="entry name" value="BLR2505 PROTEIN"/>
    <property type="match status" value="1"/>
</dbReference>
<accession>A0A3M9NQK0</accession>
<reference evidence="2 3" key="1">
    <citation type="submission" date="2018-11" db="EMBL/GenBank/DDBJ databases">
        <title>Draft genome sequence of Ferruginibacter sp. BO-59.</title>
        <authorList>
            <person name="Im W.T."/>
        </authorList>
    </citation>
    <scope>NUCLEOTIDE SEQUENCE [LARGE SCALE GENOMIC DNA]</scope>
    <source>
        <strain evidence="2 3">BO-59</strain>
    </source>
</reference>
<dbReference type="Gene3D" id="3.10.450.50">
    <property type="match status" value="1"/>
</dbReference>
<dbReference type="SUPFAM" id="SSF54427">
    <property type="entry name" value="NTF2-like"/>
    <property type="match status" value="1"/>
</dbReference>
<dbReference type="PANTHER" id="PTHR41252">
    <property type="entry name" value="BLR2505 PROTEIN"/>
    <property type="match status" value="1"/>
</dbReference>
<dbReference type="OrthoDB" id="677461at2"/>
<proteinExistence type="predicted"/>
<dbReference type="RefSeq" id="WP_123118646.1">
    <property type="nucleotide sequence ID" value="NZ_RJJR01000001.1"/>
</dbReference>
<gene>
    <name evidence="2" type="ORF">EFY79_00150</name>
</gene>
<evidence type="ECO:0000259" key="1">
    <source>
        <dbReference type="Pfam" id="PF12680"/>
    </source>
</evidence>
<dbReference type="EMBL" id="RJJR01000001">
    <property type="protein sequence ID" value="RNI39755.1"/>
    <property type="molecule type" value="Genomic_DNA"/>
</dbReference>
<organism evidence="2 3">
    <name type="scientific">Hanamia caeni</name>
    <dbReference type="NCBI Taxonomy" id="2294116"/>
    <lineage>
        <taxon>Bacteria</taxon>
        <taxon>Pseudomonadati</taxon>
        <taxon>Bacteroidota</taxon>
        <taxon>Chitinophagia</taxon>
        <taxon>Chitinophagales</taxon>
        <taxon>Chitinophagaceae</taxon>
        <taxon>Hanamia</taxon>
    </lineage>
</organism>
<dbReference type="InterPro" id="IPR032710">
    <property type="entry name" value="NTF2-like_dom_sf"/>
</dbReference>
<dbReference type="AlphaFoldDB" id="A0A3M9NQK0"/>
<dbReference type="Proteomes" id="UP000267223">
    <property type="component" value="Unassembled WGS sequence"/>
</dbReference>
<feature type="domain" description="SnoaL-like" evidence="1">
    <location>
        <begin position="9"/>
        <end position="116"/>
    </location>
</feature>
<comment type="caution">
    <text evidence="2">The sequence shown here is derived from an EMBL/GenBank/DDBJ whole genome shotgun (WGS) entry which is preliminary data.</text>
</comment>